<organism evidence="2 3">
    <name type="scientific">Longispora fulva</name>
    <dbReference type="NCBI Taxonomy" id="619741"/>
    <lineage>
        <taxon>Bacteria</taxon>
        <taxon>Bacillati</taxon>
        <taxon>Actinomycetota</taxon>
        <taxon>Actinomycetes</taxon>
        <taxon>Micromonosporales</taxon>
        <taxon>Micromonosporaceae</taxon>
        <taxon>Longispora</taxon>
    </lineage>
</organism>
<gene>
    <name evidence="2" type="ORF">IW245_006490</name>
</gene>
<accession>A0A8J7GY59</accession>
<reference evidence="2" key="1">
    <citation type="submission" date="2020-11" db="EMBL/GenBank/DDBJ databases">
        <title>Sequencing the genomes of 1000 actinobacteria strains.</title>
        <authorList>
            <person name="Klenk H.-P."/>
        </authorList>
    </citation>
    <scope>NUCLEOTIDE SEQUENCE</scope>
    <source>
        <strain evidence="2">DSM 45356</strain>
    </source>
</reference>
<protein>
    <recommendedName>
        <fullName evidence="1">DUF5753 domain-containing protein</fullName>
    </recommendedName>
</protein>
<evidence type="ECO:0000259" key="1">
    <source>
        <dbReference type="Pfam" id="PF19054"/>
    </source>
</evidence>
<proteinExistence type="predicted"/>
<dbReference type="InterPro" id="IPR043917">
    <property type="entry name" value="DUF5753"/>
</dbReference>
<dbReference type="Pfam" id="PF19054">
    <property type="entry name" value="DUF5753"/>
    <property type="match status" value="1"/>
</dbReference>
<evidence type="ECO:0000313" key="3">
    <source>
        <dbReference type="Proteomes" id="UP000622552"/>
    </source>
</evidence>
<comment type="caution">
    <text evidence="2">The sequence shown here is derived from an EMBL/GenBank/DDBJ whole genome shotgun (WGS) entry which is preliminary data.</text>
</comment>
<dbReference type="EMBL" id="JADOUF010000001">
    <property type="protein sequence ID" value="MBG6140296.1"/>
    <property type="molecule type" value="Genomic_DNA"/>
</dbReference>
<evidence type="ECO:0000313" key="2">
    <source>
        <dbReference type="EMBL" id="MBG6140296.1"/>
    </source>
</evidence>
<feature type="domain" description="DUF5753" evidence="1">
    <location>
        <begin position="1"/>
        <end position="119"/>
    </location>
</feature>
<sequence length="126" mass="13835">MDRQRIVREGVRTFALVVEESVLRYRIGGSETMGDQLRHLRSLATLPGVSLGVIPHAVDRTALRPVESFWIYDEAQVGVELVSAFLTITQPREISLYAQTFGMLSDQAVYGADARALIASALDSLG</sequence>
<keyword evidence="3" id="KW-1185">Reference proteome</keyword>
<dbReference type="Proteomes" id="UP000622552">
    <property type="component" value="Unassembled WGS sequence"/>
</dbReference>
<name>A0A8J7GY59_9ACTN</name>
<dbReference type="AlphaFoldDB" id="A0A8J7GY59"/>